<dbReference type="Pfam" id="PF09994">
    <property type="entry name" value="T6SS_Tle1-like_cat"/>
    <property type="match status" value="2"/>
</dbReference>
<feature type="domain" description="T6SS Phospholipase effector Tle1-like catalytic" evidence="2">
    <location>
        <begin position="300"/>
        <end position="382"/>
    </location>
</feature>
<keyword evidence="3" id="KW-0614">Plasmid</keyword>
<evidence type="ECO:0000313" key="4">
    <source>
        <dbReference type="Proteomes" id="UP001281305"/>
    </source>
</evidence>
<proteinExistence type="predicted"/>
<keyword evidence="1" id="KW-1133">Transmembrane helix</keyword>
<feature type="transmembrane region" description="Helical" evidence="1">
    <location>
        <begin position="215"/>
        <end position="235"/>
    </location>
</feature>
<sequence>MSKLILIFSDGTGQVGGLKPDQRLSNVYKMYRAMRPGPSSPIKPSDQVCFYDAGLGAGEVGGLTFKRIRNTLEAAVGTGIDENVIDCYEKIISYYEPGDRILVFGFSRGAYTARAVTNVMNLCGIPTKIPDGSPIPRYGDRLRKIASDAVNYVYNHGNGYPRGQEPYFSNREELGRRFRRKYGSFVPDADEDVQGNVQPTFVGVFDTVAALGNVLVGYLIVAGLIMMAGLIAVSLLLSWHWLFWLAPAVLLGITSYWYAKLRWSQFKYFSPDPDKPLKISNARDWWAIWKNGHRAVWNRKNYDKWLDSDVRFARHALAIDEHRKDFPRVKWAMRAEAEKTVGRKPEWLKQVWFSGCHSDVGGSYLEPESRLSDIALDWMVTELQECVPEIQINEDMLVRSPDPTAMQHEETYMFKFGPIKKKWPSKPRIVEPIFKLHPSVLERLKAQAVSHVGEMKPYRPEQIKDHPQAKKFYK</sequence>
<evidence type="ECO:0000259" key="2">
    <source>
        <dbReference type="Pfam" id="PF09994"/>
    </source>
</evidence>
<keyword evidence="1" id="KW-0812">Transmembrane</keyword>
<dbReference type="PANTHER" id="PTHR33840">
    <property type="match status" value="1"/>
</dbReference>
<dbReference type="EMBL" id="CP146607">
    <property type="protein sequence ID" value="WYK20176.1"/>
    <property type="molecule type" value="Genomic_DNA"/>
</dbReference>
<reference evidence="3 4" key="1">
    <citation type="submission" date="2024-02" db="EMBL/GenBank/DDBJ databases">
        <title>Roseovarius strain W115 nov., isolated from a marine algae.</title>
        <authorList>
            <person name="Lee M.W."/>
            <person name="Lee J.K."/>
            <person name="Kim J.M."/>
            <person name="Choi D.G."/>
            <person name="Baek J.H."/>
            <person name="Bayburt H."/>
            <person name="Jung J.J."/>
            <person name="Han D.M."/>
            <person name="Jeon C.O."/>
        </authorList>
    </citation>
    <scope>NUCLEOTIDE SEQUENCE [LARGE SCALE GENOMIC DNA]</scope>
    <source>
        <strain evidence="3 4">W115</strain>
        <plasmid evidence="3 4">unnamed1</plasmid>
    </source>
</reference>
<accession>A0ABZ2TKJ5</accession>
<keyword evidence="1" id="KW-0472">Membrane</keyword>
<keyword evidence="4" id="KW-1185">Reference proteome</keyword>
<geneLocation type="plasmid" evidence="3 4">
    <name>unnamed1</name>
</geneLocation>
<name>A0ABZ2TKJ5_9RHOB</name>
<dbReference type="PANTHER" id="PTHR33840:SF1">
    <property type="entry name" value="TLE1 PHOSPHOLIPASE DOMAIN-CONTAINING PROTEIN"/>
    <property type="match status" value="1"/>
</dbReference>
<gene>
    <name evidence="3" type="ORF">RZS32_018440</name>
</gene>
<dbReference type="RefSeq" id="WP_317054342.1">
    <property type="nucleotide sequence ID" value="NZ_CP146607.1"/>
</dbReference>
<feature type="domain" description="T6SS Phospholipase effector Tle1-like catalytic" evidence="2">
    <location>
        <begin position="4"/>
        <end position="214"/>
    </location>
</feature>
<dbReference type="Proteomes" id="UP001281305">
    <property type="component" value="Plasmid unnamed1"/>
</dbReference>
<evidence type="ECO:0000313" key="3">
    <source>
        <dbReference type="EMBL" id="WYK20176.1"/>
    </source>
</evidence>
<evidence type="ECO:0000256" key="1">
    <source>
        <dbReference type="SAM" id="Phobius"/>
    </source>
</evidence>
<protein>
    <submittedName>
        <fullName evidence="3">DUF2235 domain-containing protein</fullName>
    </submittedName>
</protein>
<dbReference type="InterPro" id="IPR018712">
    <property type="entry name" value="Tle1-like_cat"/>
</dbReference>
<feature type="transmembrane region" description="Helical" evidence="1">
    <location>
        <begin position="241"/>
        <end position="259"/>
    </location>
</feature>
<organism evidence="3 4">
    <name type="scientific">Roseovarius rhodophyticola</name>
    <dbReference type="NCBI Taxonomy" id="3080827"/>
    <lineage>
        <taxon>Bacteria</taxon>
        <taxon>Pseudomonadati</taxon>
        <taxon>Pseudomonadota</taxon>
        <taxon>Alphaproteobacteria</taxon>
        <taxon>Rhodobacterales</taxon>
        <taxon>Roseobacteraceae</taxon>
        <taxon>Roseovarius</taxon>
    </lineage>
</organism>